<protein>
    <submittedName>
        <fullName evidence="1">Uncharacterized protein</fullName>
    </submittedName>
</protein>
<sequence>MPIVVFDLQDYNSISVPAADSAQLDPGEVFRIGEFLIGDSDCSNLGGHPDIRY</sequence>
<dbReference type="Proteomes" id="UP000830401">
    <property type="component" value="Chromosome"/>
</dbReference>
<evidence type="ECO:0000313" key="2">
    <source>
        <dbReference type="Proteomes" id="UP000830401"/>
    </source>
</evidence>
<gene>
    <name evidence="1" type="ORF">MUN86_21335</name>
</gene>
<accession>A0ABY4G552</accession>
<evidence type="ECO:0000313" key="1">
    <source>
        <dbReference type="EMBL" id="UOQ66025.1"/>
    </source>
</evidence>
<dbReference type="RefSeq" id="WP_245120004.1">
    <property type="nucleotide sequence ID" value="NZ_CP095061.1"/>
</dbReference>
<keyword evidence="2" id="KW-1185">Reference proteome</keyword>
<reference evidence="1" key="1">
    <citation type="submission" date="2022-04" db="EMBL/GenBank/DDBJ databases">
        <title>Hymenobacter sp. isolated from the air.</title>
        <authorList>
            <person name="Won M."/>
            <person name="Lee C.-M."/>
            <person name="Woen H.-Y."/>
            <person name="Kwon S.-W."/>
        </authorList>
    </citation>
    <scope>NUCLEOTIDE SEQUENCE</scope>
    <source>
        <strain evidence="1">5420S-77</strain>
    </source>
</reference>
<organism evidence="1 2">
    <name type="scientific">Hymenobacter volaticus</name>
    <dbReference type="NCBI Taxonomy" id="2932254"/>
    <lineage>
        <taxon>Bacteria</taxon>
        <taxon>Pseudomonadati</taxon>
        <taxon>Bacteroidota</taxon>
        <taxon>Cytophagia</taxon>
        <taxon>Cytophagales</taxon>
        <taxon>Hymenobacteraceae</taxon>
        <taxon>Hymenobacter</taxon>
    </lineage>
</organism>
<proteinExistence type="predicted"/>
<name>A0ABY4G552_9BACT</name>
<dbReference type="EMBL" id="CP095061">
    <property type="protein sequence ID" value="UOQ66025.1"/>
    <property type="molecule type" value="Genomic_DNA"/>
</dbReference>